<dbReference type="EMBL" id="CAJVQB010011274">
    <property type="protein sequence ID" value="CAG8746504.1"/>
    <property type="molecule type" value="Genomic_DNA"/>
</dbReference>
<keyword evidence="3" id="KW-1185">Reference proteome</keyword>
<organism evidence="2 3">
    <name type="scientific">Gigaspora margarita</name>
    <dbReference type="NCBI Taxonomy" id="4874"/>
    <lineage>
        <taxon>Eukaryota</taxon>
        <taxon>Fungi</taxon>
        <taxon>Fungi incertae sedis</taxon>
        <taxon>Mucoromycota</taxon>
        <taxon>Glomeromycotina</taxon>
        <taxon>Glomeromycetes</taxon>
        <taxon>Diversisporales</taxon>
        <taxon>Gigasporaceae</taxon>
        <taxon>Gigaspora</taxon>
    </lineage>
</organism>
<protein>
    <submittedName>
        <fullName evidence="2">14479_t:CDS:1</fullName>
    </submittedName>
</protein>
<proteinExistence type="predicted"/>
<name>A0ABN7VAN6_GIGMA</name>
<feature type="compositionally biased region" description="Basic and acidic residues" evidence="1">
    <location>
        <begin position="1"/>
        <end position="11"/>
    </location>
</feature>
<gene>
    <name evidence="2" type="ORF">GMARGA_LOCUS15934</name>
</gene>
<comment type="caution">
    <text evidence="2">The sequence shown here is derived from an EMBL/GenBank/DDBJ whole genome shotgun (WGS) entry which is preliminary data.</text>
</comment>
<dbReference type="Proteomes" id="UP000789901">
    <property type="component" value="Unassembled WGS sequence"/>
</dbReference>
<evidence type="ECO:0000313" key="2">
    <source>
        <dbReference type="EMBL" id="CAG8746504.1"/>
    </source>
</evidence>
<evidence type="ECO:0000313" key="3">
    <source>
        <dbReference type="Proteomes" id="UP000789901"/>
    </source>
</evidence>
<feature type="compositionally biased region" description="Polar residues" evidence="1">
    <location>
        <begin position="22"/>
        <end position="32"/>
    </location>
</feature>
<accession>A0ABN7VAN6</accession>
<reference evidence="2 3" key="1">
    <citation type="submission" date="2021-06" db="EMBL/GenBank/DDBJ databases">
        <authorList>
            <person name="Kallberg Y."/>
            <person name="Tangrot J."/>
            <person name="Rosling A."/>
        </authorList>
    </citation>
    <scope>NUCLEOTIDE SEQUENCE [LARGE SCALE GENOMIC DNA]</scope>
    <source>
        <strain evidence="2 3">120-4 pot B 10/14</strain>
    </source>
</reference>
<evidence type="ECO:0000256" key="1">
    <source>
        <dbReference type="SAM" id="MobiDB-lite"/>
    </source>
</evidence>
<feature type="region of interest" description="Disordered" evidence="1">
    <location>
        <begin position="1"/>
        <end position="47"/>
    </location>
</feature>
<sequence>MIKIENEKETDNQTITTITNNHSQNRDNCNNQDDYRSRSHNRTSNSS</sequence>